<organism evidence="1 2">
    <name type="scientific">Marasmius crinis-equi</name>
    <dbReference type="NCBI Taxonomy" id="585013"/>
    <lineage>
        <taxon>Eukaryota</taxon>
        <taxon>Fungi</taxon>
        <taxon>Dikarya</taxon>
        <taxon>Basidiomycota</taxon>
        <taxon>Agaricomycotina</taxon>
        <taxon>Agaricomycetes</taxon>
        <taxon>Agaricomycetidae</taxon>
        <taxon>Agaricales</taxon>
        <taxon>Marasmiineae</taxon>
        <taxon>Marasmiaceae</taxon>
        <taxon>Marasmius</taxon>
    </lineage>
</organism>
<accession>A0ABR3FIL8</accession>
<dbReference type="EMBL" id="JBAHYK010000349">
    <property type="protein sequence ID" value="KAL0574937.1"/>
    <property type="molecule type" value="Genomic_DNA"/>
</dbReference>
<comment type="caution">
    <text evidence="1">The sequence shown here is derived from an EMBL/GenBank/DDBJ whole genome shotgun (WGS) entry which is preliminary data.</text>
</comment>
<name>A0ABR3FIL8_9AGAR</name>
<feature type="non-terminal residue" evidence="1">
    <location>
        <position position="1"/>
    </location>
</feature>
<proteinExistence type="predicted"/>
<evidence type="ECO:0000313" key="2">
    <source>
        <dbReference type="Proteomes" id="UP001465976"/>
    </source>
</evidence>
<keyword evidence="2" id="KW-1185">Reference proteome</keyword>
<evidence type="ECO:0000313" key="1">
    <source>
        <dbReference type="EMBL" id="KAL0574937.1"/>
    </source>
</evidence>
<dbReference type="Proteomes" id="UP001465976">
    <property type="component" value="Unassembled WGS sequence"/>
</dbReference>
<sequence length="62" mass="7235">DAVNLASRHYPLAQDRCIAALLTTDLNVCKGKMLEITEEAWDLVKDDIARLYFKSDWRYDEM</sequence>
<reference evidence="1 2" key="1">
    <citation type="submission" date="2024-02" db="EMBL/GenBank/DDBJ databases">
        <title>A draft genome for the cacao thread blight pathogen Marasmius crinis-equi.</title>
        <authorList>
            <person name="Cohen S.P."/>
            <person name="Baruah I.K."/>
            <person name="Amoako-Attah I."/>
            <person name="Bukari Y."/>
            <person name="Meinhardt L.W."/>
            <person name="Bailey B.A."/>
        </authorList>
    </citation>
    <scope>NUCLEOTIDE SEQUENCE [LARGE SCALE GENOMIC DNA]</scope>
    <source>
        <strain evidence="1 2">GH-76</strain>
    </source>
</reference>
<gene>
    <name evidence="1" type="ORF">V5O48_007011</name>
</gene>
<protein>
    <submittedName>
        <fullName evidence="1">Uncharacterized protein</fullName>
    </submittedName>
</protein>